<feature type="chain" id="PRO_5038365216" evidence="2">
    <location>
        <begin position="21"/>
        <end position="146"/>
    </location>
</feature>
<feature type="signal peptide" evidence="2">
    <location>
        <begin position="1"/>
        <end position="20"/>
    </location>
</feature>
<accession>A0A919IS35</accession>
<dbReference type="AlphaFoldDB" id="A0A919IS35"/>
<evidence type="ECO:0000313" key="4">
    <source>
        <dbReference type="Proteomes" id="UP000619479"/>
    </source>
</evidence>
<keyword evidence="2" id="KW-0732">Signal</keyword>
<evidence type="ECO:0000256" key="2">
    <source>
        <dbReference type="SAM" id="SignalP"/>
    </source>
</evidence>
<dbReference type="EMBL" id="BOMH01000048">
    <property type="protein sequence ID" value="GID68548.1"/>
    <property type="molecule type" value="Genomic_DNA"/>
</dbReference>
<sequence>MRSHHMFRIGLAVAAGAVVAGCGASSGTSSASAPSSSASPSAPSSGATSPESPAPLPTITLTDAPPKEPTDNRPETGWVVGMVTRGGTGPCYGLISDEGNRYALYNAEGITLKEKARVRVKVETSLLKIYCGPGDLMAMTAAEPIG</sequence>
<dbReference type="RefSeq" id="WP_203748470.1">
    <property type="nucleotide sequence ID" value="NZ_BAAAUC010000039.1"/>
</dbReference>
<gene>
    <name evidence="3" type="ORF">Acy02nite_64290</name>
</gene>
<feature type="compositionally biased region" description="Basic and acidic residues" evidence="1">
    <location>
        <begin position="65"/>
        <end position="74"/>
    </location>
</feature>
<feature type="compositionally biased region" description="Low complexity" evidence="1">
    <location>
        <begin position="24"/>
        <end position="51"/>
    </location>
</feature>
<feature type="region of interest" description="Disordered" evidence="1">
    <location>
        <begin position="24"/>
        <end position="79"/>
    </location>
</feature>
<dbReference type="Proteomes" id="UP000619479">
    <property type="component" value="Unassembled WGS sequence"/>
</dbReference>
<protein>
    <submittedName>
        <fullName evidence="3">Uncharacterized protein</fullName>
    </submittedName>
</protein>
<evidence type="ECO:0000313" key="3">
    <source>
        <dbReference type="EMBL" id="GID68548.1"/>
    </source>
</evidence>
<organism evidence="3 4">
    <name type="scientific">Actinoplanes cyaneus</name>
    <dbReference type="NCBI Taxonomy" id="52696"/>
    <lineage>
        <taxon>Bacteria</taxon>
        <taxon>Bacillati</taxon>
        <taxon>Actinomycetota</taxon>
        <taxon>Actinomycetes</taxon>
        <taxon>Micromonosporales</taxon>
        <taxon>Micromonosporaceae</taxon>
        <taxon>Actinoplanes</taxon>
    </lineage>
</organism>
<comment type="caution">
    <text evidence="3">The sequence shown here is derived from an EMBL/GenBank/DDBJ whole genome shotgun (WGS) entry which is preliminary data.</text>
</comment>
<proteinExistence type="predicted"/>
<evidence type="ECO:0000256" key="1">
    <source>
        <dbReference type="SAM" id="MobiDB-lite"/>
    </source>
</evidence>
<reference evidence="3" key="1">
    <citation type="submission" date="2021-01" db="EMBL/GenBank/DDBJ databases">
        <title>Whole genome shotgun sequence of Actinoplanes cyaneus NBRC 14990.</title>
        <authorList>
            <person name="Komaki H."/>
            <person name="Tamura T."/>
        </authorList>
    </citation>
    <scope>NUCLEOTIDE SEQUENCE</scope>
    <source>
        <strain evidence="3">NBRC 14990</strain>
    </source>
</reference>
<keyword evidence="4" id="KW-1185">Reference proteome</keyword>
<dbReference type="PROSITE" id="PS51257">
    <property type="entry name" value="PROKAR_LIPOPROTEIN"/>
    <property type="match status" value="1"/>
</dbReference>
<name>A0A919IS35_9ACTN</name>